<dbReference type="AlphaFoldDB" id="A0A1Q3E7G5"/>
<gene>
    <name evidence="2" type="ORF">LENED_004871</name>
</gene>
<accession>A0A1Q3E7G5</accession>
<sequence>MNLQLTMHLLVFVIVTVVYLAAMPVDCISHIPQIAGRNGPKEILEALESPQPNAVFKRVDTGDTTEAAALEFPQPNVIFKRAISNQLCKSGVNDLGPTPSVVFFYLSQFIY</sequence>
<comment type="caution">
    <text evidence="2">The sequence shown here is derived from an EMBL/GenBank/DDBJ whole genome shotgun (WGS) entry which is preliminary data.</text>
</comment>
<keyword evidence="1" id="KW-0732">Signal</keyword>
<proteinExistence type="predicted"/>
<reference evidence="2 3" key="1">
    <citation type="submission" date="2016-08" db="EMBL/GenBank/DDBJ databases">
        <authorList>
            <consortium name="Lentinula edodes genome sequencing consortium"/>
            <person name="Sakamoto Y."/>
            <person name="Nakade K."/>
            <person name="Sato S."/>
            <person name="Yoshida Y."/>
            <person name="Miyazaki K."/>
            <person name="Natsume S."/>
            <person name="Konno N."/>
        </authorList>
    </citation>
    <scope>NUCLEOTIDE SEQUENCE [LARGE SCALE GENOMIC DNA]</scope>
    <source>
        <strain evidence="2 3">NBRC 111202</strain>
    </source>
</reference>
<name>A0A1Q3E7G5_LENED</name>
<evidence type="ECO:0000313" key="2">
    <source>
        <dbReference type="EMBL" id="GAW03170.1"/>
    </source>
</evidence>
<evidence type="ECO:0000256" key="1">
    <source>
        <dbReference type="SAM" id="SignalP"/>
    </source>
</evidence>
<feature type="chain" id="PRO_5012659310" evidence="1">
    <location>
        <begin position="23"/>
        <end position="111"/>
    </location>
</feature>
<protein>
    <submittedName>
        <fullName evidence="2">Uncharacterized protein</fullName>
    </submittedName>
</protein>
<dbReference type="Proteomes" id="UP000188533">
    <property type="component" value="Unassembled WGS sequence"/>
</dbReference>
<evidence type="ECO:0000313" key="3">
    <source>
        <dbReference type="Proteomes" id="UP000188533"/>
    </source>
</evidence>
<organism evidence="2 3">
    <name type="scientific">Lentinula edodes</name>
    <name type="common">Shiitake mushroom</name>
    <name type="synonym">Lentinus edodes</name>
    <dbReference type="NCBI Taxonomy" id="5353"/>
    <lineage>
        <taxon>Eukaryota</taxon>
        <taxon>Fungi</taxon>
        <taxon>Dikarya</taxon>
        <taxon>Basidiomycota</taxon>
        <taxon>Agaricomycotina</taxon>
        <taxon>Agaricomycetes</taxon>
        <taxon>Agaricomycetidae</taxon>
        <taxon>Agaricales</taxon>
        <taxon>Marasmiineae</taxon>
        <taxon>Omphalotaceae</taxon>
        <taxon>Lentinula</taxon>
    </lineage>
</organism>
<dbReference type="EMBL" id="BDGU01000134">
    <property type="protein sequence ID" value="GAW03170.1"/>
    <property type="molecule type" value="Genomic_DNA"/>
</dbReference>
<feature type="signal peptide" evidence="1">
    <location>
        <begin position="1"/>
        <end position="22"/>
    </location>
</feature>
<keyword evidence="3" id="KW-1185">Reference proteome</keyword>
<reference evidence="2 3" key="2">
    <citation type="submission" date="2017-02" db="EMBL/GenBank/DDBJ databases">
        <title>A genome survey and senescence transcriptome analysis in Lentinula edodes.</title>
        <authorList>
            <person name="Sakamoto Y."/>
            <person name="Nakade K."/>
            <person name="Sato S."/>
            <person name="Yoshida Y."/>
            <person name="Miyazaki K."/>
            <person name="Natsume S."/>
            <person name="Konno N."/>
        </authorList>
    </citation>
    <scope>NUCLEOTIDE SEQUENCE [LARGE SCALE GENOMIC DNA]</scope>
    <source>
        <strain evidence="2 3">NBRC 111202</strain>
    </source>
</reference>